<organism evidence="3 4">
    <name type="scientific">Dietzia natronolimnaea</name>
    <dbReference type="NCBI Taxonomy" id="161920"/>
    <lineage>
        <taxon>Bacteria</taxon>
        <taxon>Bacillati</taxon>
        <taxon>Actinomycetota</taxon>
        <taxon>Actinomycetes</taxon>
        <taxon>Mycobacteriales</taxon>
        <taxon>Dietziaceae</taxon>
        <taxon>Dietzia</taxon>
    </lineage>
</organism>
<dbReference type="EMBL" id="NTGA01000024">
    <property type="protein sequence ID" value="PAY22442.1"/>
    <property type="molecule type" value="Genomic_DNA"/>
</dbReference>
<dbReference type="RefSeq" id="WP_017835159.1">
    <property type="nucleotide sequence ID" value="NZ_NTGA01000024.1"/>
</dbReference>
<sequence>MDTGPDDLSGGGLFGDRLYDAMDKRDPVAGSLLIAAPDMPDPNFKRAIIYVIEHDHSGSLGVVITRRSETPVETILPAWAEMCAPPAVFHIGGPVKPDTGIALVVLGSGVDAETSSGLQQIEGRVHVVDLDSDPDQLRDNVEGMRVFVGYTGWAPGQLQGELDRGDWYVAPSLPSDLLAPSHVDVWGTVLRRQEMPLPLYATFVSDGDVN</sequence>
<reference evidence="4" key="1">
    <citation type="submission" date="2017-09" db="EMBL/GenBank/DDBJ databases">
        <authorList>
            <person name="Zhang Y."/>
            <person name="Huang X."/>
            <person name="Liu J."/>
            <person name="Lu L."/>
            <person name="Peng K."/>
        </authorList>
    </citation>
    <scope>NUCLEOTIDE SEQUENCE [LARGE SCALE GENOMIC DNA]</scope>
    <source>
        <strain evidence="4">S-XJ-1</strain>
    </source>
</reference>
<evidence type="ECO:0000256" key="1">
    <source>
        <dbReference type="ARBA" id="ARBA00009600"/>
    </source>
</evidence>
<dbReference type="Proteomes" id="UP000218810">
    <property type="component" value="Unassembled WGS sequence"/>
</dbReference>
<dbReference type="HAMAP" id="MF_00758">
    <property type="entry name" value="UPF0301"/>
    <property type="match status" value="1"/>
</dbReference>
<proteinExistence type="inferred from homology"/>
<comment type="similarity">
    <text evidence="1 2">Belongs to the UPF0301 (AlgH) family.</text>
</comment>
<evidence type="ECO:0000313" key="4">
    <source>
        <dbReference type="Proteomes" id="UP000218810"/>
    </source>
</evidence>
<dbReference type="OrthoDB" id="9807486at2"/>
<dbReference type="Gene3D" id="3.40.1740.10">
    <property type="entry name" value="VC0467-like"/>
    <property type="match status" value="1"/>
</dbReference>
<dbReference type="GO" id="GO:0005829">
    <property type="term" value="C:cytosol"/>
    <property type="evidence" value="ECO:0007669"/>
    <property type="project" value="TreeGrafter"/>
</dbReference>
<gene>
    <name evidence="3" type="ORF">CEY15_13765</name>
</gene>
<comment type="caution">
    <text evidence="3">The sequence shown here is derived from an EMBL/GenBank/DDBJ whole genome shotgun (WGS) entry which is preliminary data.</text>
</comment>
<dbReference type="SUPFAM" id="SSF143456">
    <property type="entry name" value="VC0467-like"/>
    <property type="match status" value="1"/>
</dbReference>
<protein>
    <recommendedName>
        <fullName evidence="2">UPF0301 protein CEY15_13765</fullName>
    </recommendedName>
</protein>
<evidence type="ECO:0000256" key="2">
    <source>
        <dbReference type="HAMAP-Rule" id="MF_00758"/>
    </source>
</evidence>
<accession>A0A2A2WMN0</accession>
<dbReference type="Pfam" id="PF02622">
    <property type="entry name" value="DUF179"/>
    <property type="match status" value="1"/>
</dbReference>
<dbReference type="InterPro" id="IPR003774">
    <property type="entry name" value="AlgH-like"/>
</dbReference>
<keyword evidence="4" id="KW-1185">Reference proteome</keyword>
<dbReference type="NCBIfam" id="NF001272">
    <property type="entry name" value="PRK00228.2-4"/>
    <property type="match status" value="1"/>
</dbReference>
<evidence type="ECO:0000313" key="3">
    <source>
        <dbReference type="EMBL" id="PAY22442.1"/>
    </source>
</evidence>
<dbReference type="AlphaFoldDB" id="A0A2A2WMN0"/>
<dbReference type="PANTHER" id="PTHR30327:SF1">
    <property type="entry name" value="UPF0301 PROTEIN YQGE"/>
    <property type="match status" value="1"/>
</dbReference>
<dbReference type="PANTHER" id="PTHR30327">
    <property type="entry name" value="UNCHARACTERIZED PROTEIN YQGE"/>
    <property type="match status" value="1"/>
</dbReference>
<name>A0A2A2WMN0_9ACTN</name>